<organism evidence="6 7">
    <name type="scientific">Botryosphaeria dothidea</name>
    <dbReference type="NCBI Taxonomy" id="55169"/>
    <lineage>
        <taxon>Eukaryota</taxon>
        <taxon>Fungi</taxon>
        <taxon>Dikarya</taxon>
        <taxon>Ascomycota</taxon>
        <taxon>Pezizomycotina</taxon>
        <taxon>Dothideomycetes</taxon>
        <taxon>Dothideomycetes incertae sedis</taxon>
        <taxon>Botryosphaeriales</taxon>
        <taxon>Botryosphaeriaceae</taxon>
        <taxon>Botryosphaeria</taxon>
    </lineage>
</organism>
<dbReference type="GO" id="GO:0005634">
    <property type="term" value="C:nucleus"/>
    <property type="evidence" value="ECO:0007669"/>
    <property type="project" value="UniProtKB-SubCell"/>
</dbReference>
<dbReference type="GO" id="GO:0000981">
    <property type="term" value="F:DNA-binding transcription factor activity, RNA polymerase II-specific"/>
    <property type="evidence" value="ECO:0007669"/>
    <property type="project" value="InterPro"/>
</dbReference>
<accession>A0A8H4IPR9</accession>
<name>A0A8H4IPR9_9PEZI</name>
<dbReference type="OrthoDB" id="3509362at2759"/>
<keyword evidence="2" id="KW-0539">Nucleus</keyword>
<dbReference type="PANTHER" id="PTHR37534:SF43">
    <property type="entry name" value="FINGER DOMAIN PROTEIN, PUTATIVE (AFU_ORTHOLOGUE AFUA_1G01850)-RELATED"/>
    <property type="match status" value="1"/>
</dbReference>
<comment type="caution">
    <text evidence="6">The sequence shown here is derived from an EMBL/GenBank/DDBJ whole genome shotgun (WGS) entry which is preliminary data.</text>
</comment>
<dbReference type="SMART" id="SM00066">
    <property type="entry name" value="GAL4"/>
    <property type="match status" value="1"/>
</dbReference>
<keyword evidence="7" id="KW-1185">Reference proteome</keyword>
<dbReference type="CDD" id="cd00067">
    <property type="entry name" value="GAL4"/>
    <property type="match status" value="1"/>
</dbReference>
<evidence type="ECO:0000313" key="7">
    <source>
        <dbReference type="Proteomes" id="UP000572817"/>
    </source>
</evidence>
<dbReference type="Gene3D" id="4.10.240.10">
    <property type="entry name" value="Zn(2)-C6 fungal-type DNA-binding domain"/>
    <property type="match status" value="1"/>
</dbReference>
<evidence type="ECO:0000256" key="1">
    <source>
        <dbReference type="ARBA" id="ARBA00004123"/>
    </source>
</evidence>
<sequence length="351" mass="38311">MNIVSRSPRRRRDGCSECKRKKVRCGLERPVCSRCTRFPKQCKYESKIHPHQEHSRQETSPPQIPAPRIPETGPQHRFDAARQPSRAAAAGPAAATHPAPVAAALVTDGPLPPPPLRHADRARPLPARAARLRAPPTTRAVLALTNRAVAGLHAAVARPDEVLRVETAMTAMALCTNDVCDGGDARQWRVHLAGVKALLDTFAEEERRKRGAGVVDPFAEYLAKWFAAMDTVARVSGLGERGIGSFEGGYWALLESETCEEDAVDEFCGYSLKLMPVLARIGELATLRRTQGVGNPREGGPEMQWPANIDCSISAQAEELECKALSILKCAPLRVLTYHSSTLLYYISTAE</sequence>
<dbReference type="PROSITE" id="PS50048">
    <property type="entry name" value="ZN2_CY6_FUNGAL_2"/>
    <property type="match status" value="1"/>
</dbReference>
<feature type="compositionally biased region" description="Basic and acidic residues" evidence="3">
    <location>
        <begin position="47"/>
        <end position="57"/>
    </location>
</feature>
<evidence type="ECO:0000259" key="4">
    <source>
        <dbReference type="PROSITE" id="PS50048"/>
    </source>
</evidence>
<dbReference type="Pfam" id="PF11951">
    <property type="entry name" value="Fungal_trans_2"/>
    <property type="match status" value="1"/>
</dbReference>
<dbReference type="PANTHER" id="PTHR37534">
    <property type="entry name" value="TRANSCRIPTIONAL ACTIVATOR PROTEIN UGA3"/>
    <property type="match status" value="1"/>
</dbReference>
<evidence type="ECO:0000313" key="5">
    <source>
        <dbReference type="EMBL" id="KAF4301207.1"/>
    </source>
</evidence>
<dbReference type="InterPro" id="IPR001138">
    <property type="entry name" value="Zn2Cys6_DnaBD"/>
</dbReference>
<dbReference type="InterPro" id="IPR036864">
    <property type="entry name" value="Zn2-C6_fun-type_DNA-bd_sf"/>
</dbReference>
<dbReference type="AlphaFoldDB" id="A0A8H4IPR9"/>
<dbReference type="Proteomes" id="UP000572817">
    <property type="component" value="Unassembled WGS sequence"/>
</dbReference>
<dbReference type="EMBL" id="WWBZ02000082">
    <property type="protein sequence ID" value="KAF4301207.1"/>
    <property type="molecule type" value="Genomic_DNA"/>
</dbReference>
<reference evidence="6 7" key="1">
    <citation type="submission" date="2020-04" db="EMBL/GenBank/DDBJ databases">
        <title>Genome Assembly and Annotation of Botryosphaeria dothidea sdau 11-99, a Latent Pathogen of Apple Fruit Ring Rot in China.</title>
        <authorList>
            <person name="Yu C."/>
            <person name="Diao Y."/>
            <person name="Lu Q."/>
            <person name="Zhao J."/>
            <person name="Cui S."/>
            <person name="Peng C."/>
            <person name="He B."/>
            <person name="Liu H."/>
        </authorList>
    </citation>
    <scope>NUCLEOTIDE SEQUENCE [LARGE SCALE GENOMIC DNA]</scope>
    <source>
        <strain evidence="7">sdau11-99</strain>
        <strain evidence="6">Sdau11-99</strain>
    </source>
</reference>
<feature type="region of interest" description="Disordered" evidence="3">
    <location>
        <begin position="47"/>
        <end position="98"/>
    </location>
</feature>
<protein>
    <recommendedName>
        <fullName evidence="4">Zn(2)-C6 fungal-type domain-containing protein</fullName>
    </recommendedName>
</protein>
<evidence type="ECO:0000256" key="2">
    <source>
        <dbReference type="ARBA" id="ARBA00023242"/>
    </source>
</evidence>
<dbReference type="GO" id="GO:0008270">
    <property type="term" value="F:zinc ion binding"/>
    <property type="evidence" value="ECO:0007669"/>
    <property type="project" value="InterPro"/>
</dbReference>
<dbReference type="GO" id="GO:0000976">
    <property type="term" value="F:transcription cis-regulatory region binding"/>
    <property type="evidence" value="ECO:0007669"/>
    <property type="project" value="TreeGrafter"/>
</dbReference>
<dbReference type="Pfam" id="PF00172">
    <property type="entry name" value="Zn_clus"/>
    <property type="match status" value="1"/>
</dbReference>
<feature type="compositionally biased region" description="Low complexity" evidence="3">
    <location>
        <begin position="81"/>
        <end position="98"/>
    </location>
</feature>
<dbReference type="EMBL" id="WWBZ02000040">
    <property type="protein sequence ID" value="KAF4305181.1"/>
    <property type="molecule type" value="Genomic_DNA"/>
</dbReference>
<dbReference type="PRINTS" id="PR00755">
    <property type="entry name" value="AFLATOXINBRP"/>
</dbReference>
<dbReference type="GO" id="GO:0045944">
    <property type="term" value="P:positive regulation of transcription by RNA polymerase II"/>
    <property type="evidence" value="ECO:0007669"/>
    <property type="project" value="TreeGrafter"/>
</dbReference>
<feature type="domain" description="Zn(2)-C6 fungal-type" evidence="4">
    <location>
        <begin position="14"/>
        <end position="44"/>
    </location>
</feature>
<evidence type="ECO:0000313" key="6">
    <source>
        <dbReference type="EMBL" id="KAF4305181.1"/>
    </source>
</evidence>
<comment type="subcellular location">
    <subcellularLocation>
        <location evidence="1">Nucleus</location>
    </subcellularLocation>
</comment>
<proteinExistence type="predicted"/>
<dbReference type="SUPFAM" id="SSF57701">
    <property type="entry name" value="Zn2/Cys6 DNA-binding domain"/>
    <property type="match status" value="1"/>
</dbReference>
<dbReference type="PROSITE" id="PS00463">
    <property type="entry name" value="ZN2_CY6_FUNGAL_1"/>
    <property type="match status" value="1"/>
</dbReference>
<evidence type="ECO:0000256" key="3">
    <source>
        <dbReference type="SAM" id="MobiDB-lite"/>
    </source>
</evidence>
<dbReference type="InterPro" id="IPR021858">
    <property type="entry name" value="Fun_TF"/>
</dbReference>
<gene>
    <name evidence="6" type="ORF">GTA08_BOTSDO06908</name>
    <name evidence="5" type="ORF">GTA08_BOTSDO11101</name>
</gene>